<accession>A0A182RRZ5</accession>
<dbReference type="InterPro" id="IPR035979">
    <property type="entry name" value="RBD_domain_sf"/>
</dbReference>
<dbReference type="PROSITE" id="PS50102">
    <property type="entry name" value="RRM"/>
    <property type="match status" value="3"/>
</dbReference>
<dbReference type="InterPro" id="IPR012677">
    <property type="entry name" value="Nucleotide-bd_a/b_plait_sf"/>
</dbReference>
<dbReference type="EnsemblMetazoa" id="AFUN009041-RA">
    <property type="protein sequence ID" value="AFUN009041-PA"/>
    <property type="gene ID" value="AFUN009041"/>
</dbReference>
<keyword evidence="4" id="KW-0539">Nucleus</keyword>
<evidence type="ECO:0000256" key="6">
    <source>
        <dbReference type="SAM" id="Coils"/>
    </source>
</evidence>
<feature type="domain" description="RRM" evidence="8">
    <location>
        <begin position="353"/>
        <end position="436"/>
    </location>
</feature>
<evidence type="ECO:0000256" key="7">
    <source>
        <dbReference type="SAM" id="MobiDB-lite"/>
    </source>
</evidence>
<feature type="domain" description="RRM" evidence="8">
    <location>
        <begin position="206"/>
        <end position="275"/>
    </location>
</feature>
<dbReference type="CDD" id="cd12416">
    <property type="entry name" value="RRM4_RBM28_like"/>
    <property type="match status" value="1"/>
</dbReference>
<evidence type="ECO:0000256" key="5">
    <source>
        <dbReference type="PROSITE-ProRule" id="PRU00176"/>
    </source>
</evidence>
<dbReference type="InterPro" id="IPR051945">
    <property type="entry name" value="RRM_MRD1_RNA_proc_ribogen"/>
</dbReference>
<keyword evidence="2" id="KW-0677">Repeat</keyword>
<keyword evidence="3 5" id="KW-0694">RNA-binding</keyword>
<dbReference type="InterPro" id="IPR000504">
    <property type="entry name" value="RRM_dom"/>
</dbReference>
<comment type="subcellular location">
    <subcellularLocation>
        <location evidence="1">Nucleus</location>
    </subcellularLocation>
</comment>
<dbReference type="Gene3D" id="3.30.70.330">
    <property type="match status" value="3"/>
</dbReference>
<dbReference type="PANTHER" id="PTHR48039">
    <property type="entry name" value="RNA-BINDING MOTIF PROTEIN 14B"/>
    <property type="match status" value="1"/>
</dbReference>
<evidence type="ECO:0000313" key="9">
    <source>
        <dbReference type="EnsemblMetazoa" id="AFUN009041-PA"/>
    </source>
</evidence>
<dbReference type="PANTHER" id="PTHR48039:SF5">
    <property type="entry name" value="RNA-BINDING PROTEIN 28"/>
    <property type="match status" value="1"/>
</dbReference>
<feature type="region of interest" description="Disordered" evidence="7">
    <location>
        <begin position="546"/>
        <end position="583"/>
    </location>
</feature>
<evidence type="ECO:0000256" key="1">
    <source>
        <dbReference type="ARBA" id="ARBA00004123"/>
    </source>
</evidence>
<feature type="coiled-coil region" evidence="6">
    <location>
        <begin position="454"/>
        <end position="496"/>
    </location>
</feature>
<dbReference type="GO" id="GO:0003729">
    <property type="term" value="F:mRNA binding"/>
    <property type="evidence" value="ECO:0007669"/>
    <property type="project" value="TreeGrafter"/>
</dbReference>
<feature type="compositionally biased region" description="Acidic residues" evidence="7">
    <location>
        <begin position="128"/>
        <end position="182"/>
    </location>
</feature>
<dbReference type="GO" id="GO:0005730">
    <property type="term" value="C:nucleolus"/>
    <property type="evidence" value="ECO:0007669"/>
    <property type="project" value="TreeGrafter"/>
</dbReference>
<dbReference type="STRING" id="62324.A0A182RRZ5"/>
<name>A0A182RRZ5_ANOFN</name>
<dbReference type="FunFam" id="3.30.70.330:FF:000182">
    <property type="entry name" value="RNA-binding motif protein 28"/>
    <property type="match status" value="1"/>
</dbReference>
<dbReference type="Pfam" id="PF00076">
    <property type="entry name" value="RRM_1"/>
    <property type="match status" value="3"/>
</dbReference>
<evidence type="ECO:0000259" key="8">
    <source>
        <dbReference type="PROSITE" id="PS50102"/>
    </source>
</evidence>
<keyword evidence="6" id="KW-0175">Coiled coil</keyword>
<evidence type="ECO:0000256" key="4">
    <source>
        <dbReference type="ARBA" id="ARBA00023242"/>
    </source>
</evidence>
<dbReference type="VEuPathDB" id="VectorBase:AFUN009041"/>
<dbReference type="VEuPathDB" id="VectorBase:AFUN2_001284"/>
<dbReference type="AlphaFoldDB" id="A0A182RRZ5"/>
<proteinExistence type="predicted"/>
<evidence type="ECO:0000256" key="3">
    <source>
        <dbReference type="ARBA" id="ARBA00022884"/>
    </source>
</evidence>
<reference evidence="9" key="1">
    <citation type="submission" date="2020-05" db="UniProtKB">
        <authorList>
            <consortium name="EnsemblMetazoa"/>
        </authorList>
    </citation>
    <scope>IDENTIFICATION</scope>
    <source>
        <strain evidence="9">FUMOZ</strain>
    </source>
</reference>
<feature type="compositionally biased region" description="Basic and acidic residues" evidence="7">
    <location>
        <begin position="553"/>
        <end position="575"/>
    </location>
</feature>
<evidence type="ECO:0000256" key="2">
    <source>
        <dbReference type="ARBA" id="ARBA00022737"/>
    </source>
</evidence>
<feature type="domain" description="RRM" evidence="8">
    <location>
        <begin position="30"/>
        <end position="107"/>
    </location>
</feature>
<sequence length="634" mass="74313">MDNSKKNHTSSKFSKNELRRRSRTYLHRQCRIIVRNLPYKITEEMLRSKFDGFGNLEEVNILKREDGKLVGCAFLQFSKREESDRAIQEMNSQFLMGRKVEVHYAKDKADFSRIKRKQIKQEDAVKIEDDDDVQIKDEDEDNDDDEGDDDDEDDDDDYEDDDDDDDDDEDDEDDEEEDEDEDTKPPKMSKMSVKKEKQRNEVEEEREVFVKNIPFTVDASELKEIMSQFGIVEKALINKERVSGHSKGTAFVIFRLKDSAQLSCRQSLKLKVRDQFVEILPALRKADILQREKMRQEKQAKDARNLYLIKEGLIMANSSAAKGVSKSDMTQRLRLEQRSHELLKKFNRFVARERLTIHNIPQSYTNEELRKMIIKFTSYKPKECRVMQDNRPSFGSAKGKSRGYGFASFAKHEIALEVLRKLNNNPDVFGKNSRPIVSFSIEDRNVYNIRQKRLEKSRLNNPTYQKKMEELKAKKLQKLQSRKKTNRETLEQLAVAPTTLLQKLNSKTRAIELRQKKKQRKRDIEQTPFAGELAKEGKTNIRSTRKISGQADSHMKRIQQERKEEKKERLRQEHARNKRAKQGVKKVKQKMNFNELKKEDAFFKEAIGKYKDMISQATNNQYEVNGTASSIVAH</sequence>
<feature type="region of interest" description="Disordered" evidence="7">
    <location>
        <begin position="122"/>
        <end position="205"/>
    </location>
</feature>
<dbReference type="SUPFAM" id="SSF54928">
    <property type="entry name" value="RNA-binding domain, RBD"/>
    <property type="match status" value="3"/>
</dbReference>
<organism evidence="9">
    <name type="scientific">Anopheles funestus</name>
    <name type="common">African malaria mosquito</name>
    <dbReference type="NCBI Taxonomy" id="62324"/>
    <lineage>
        <taxon>Eukaryota</taxon>
        <taxon>Metazoa</taxon>
        <taxon>Ecdysozoa</taxon>
        <taxon>Arthropoda</taxon>
        <taxon>Hexapoda</taxon>
        <taxon>Insecta</taxon>
        <taxon>Pterygota</taxon>
        <taxon>Neoptera</taxon>
        <taxon>Endopterygota</taxon>
        <taxon>Diptera</taxon>
        <taxon>Nematocera</taxon>
        <taxon>Culicoidea</taxon>
        <taxon>Culicidae</taxon>
        <taxon>Anophelinae</taxon>
        <taxon>Anopheles</taxon>
    </lineage>
</organism>
<protein>
    <recommendedName>
        <fullName evidence="8">RRM domain-containing protein</fullName>
    </recommendedName>
</protein>
<dbReference type="SMART" id="SM00360">
    <property type="entry name" value="RRM"/>
    <property type="match status" value="3"/>
</dbReference>